<reference evidence="13" key="1">
    <citation type="submission" date="2020-03" db="EMBL/GenBank/DDBJ databases">
        <title>Genome of Pelagibius litoralis DSM 21314T.</title>
        <authorList>
            <person name="Wang G."/>
        </authorList>
    </citation>
    <scope>NUCLEOTIDE SEQUENCE</scope>
    <source>
        <strain evidence="13">DSM 21314</strain>
    </source>
</reference>
<evidence type="ECO:0000259" key="11">
    <source>
        <dbReference type="Pfam" id="PF00768"/>
    </source>
</evidence>
<evidence type="ECO:0000256" key="6">
    <source>
        <dbReference type="ARBA" id="ARBA00023316"/>
    </source>
</evidence>
<keyword evidence="6" id="KW-0961">Cell wall biogenesis/degradation</keyword>
<protein>
    <submittedName>
        <fullName evidence="13">D-alanyl-D-alanine carboxypeptidase</fullName>
    </submittedName>
</protein>
<feature type="chain" id="PRO_5037651716" evidence="10">
    <location>
        <begin position="20"/>
        <end position="431"/>
    </location>
</feature>
<evidence type="ECO:0000256" key="2">
    <source>
        <dbReference type="ARBA" id="ARBA00022729"/>
    </source>
</evidence>
<evidence type="ECO:0000256" key="8">
    <source>
        <dbReference type="PIRSR" id="PIRSR618044-2"/>
    </source>
</evidence>
<evidence type="ECO:0000256" key="7">
    <source>
        <dbReference type="PIRSR" id="PIRSR618044-1"/>
    </source>
</evidence>
<keyword evidence="2 10" id="KW-0732">Signal</keyword>
<dbReference type="Proteomes" id="UP000761264">
    <property type="component" value="Unassembled WGS sequence"/>
</dbReference>
<evidence type="ECO:0000256" key="3">
    <source>
        <dbReference type="ARBA" id="ARBA00022801"/>
    </source>
</evidence>
<comment type="caution">
    <text evidence="13">The sequence shown here is derived from an EMBL/GenBank/DDBJ whole genome shotgun (WGS) entry which is preliminary data.</text>
</comment>
<feature type="domain" description="SPOR" evidence="12">
    <location>
        <begin position="345"/>
        <end position="423"/>
    </location>
</feature>
<evidence type="ECO:0000256" key="5">
    <source>
        <dbReference type="ARBA" id="ARBA00022984"/>
    </source>
</evidence>
<keyword evidence="13" id="KW-0121">Carboxypeptidase</keyword>
<sequence length="431" mass="46622">MIRKFALAICALLAITTFAAVTTSDAQARYASMVVDAETGQVLHAVNADTRNYPASLTKIMTLYMVFDALEKGKLTLKQKLKVSKRASGMPPSKLGLKAGETITVEQAIRALSTKSANDVAVVVAEALAGKETTFAQVMTKRARTLGMSRTTFRNASGLPNRAQKSTARDMTRLAKALMADFPQYYHYFSVGSFTYKGRTHRSHNKLLKTYKGTDGIKTGYIRASGFNLVASVERSGRRVIAVVFGGKTSKSRDRHMVKLLDRGFKKLASQGIRKIPQIPGRNPFQKPMVTLEIAGAGAKQPAPVETAAAVPAARSHAIKPVMPSSQVATADSMEMPVEAESLTNDWIVQVGAFSRFRAAHSSAKSALDRAPKELQGAKVAIQRVDTSSLGTLYRSQLTGLYEQQAREACQTLVAAEMNCVVMQPEAQGSN</sequence>
<evidence type="ECO:0000259" key="12">
    <source>
        <dbReference type="Pfam" id="PF05036"/>
    </source>
</evidence>
<evidence type="ECO:0000256" key="4">
    <source>
        <dbReference type="ARBA" id="ARBA00022960"/>
    </source>
</evidence>
<evidence type="ECO:0000313" key="14">
    <source>
        <dbReference type="Proteomes" id="UP000761264"/>
    </source>
</evidence>
<dbReference type="GO" id="GO:0006508">
    <property type="term" value="P:proteolysis"/>
    <property type="evidence" value="ECO:0007669"/>
    <property type="project" value="InterPro"/>
</dbReference>
<keyword evidence="13" id="KW-0645">Protease</keyword>
<dbReference type="InterPro" id="IPR012338">
    <property type="entry name" value="Beta-lactam/transpept-like"/>
</dbReference>
<dbReference type="InterPro" id="IPR018044">
    <property type="entry name" value="Peptidase_S11"/>
</dbReference>
<dbReference type="SUPFAM" id="SSF56601">
    <property type="entry name" value="beta-lactamase/transpeptidase-like"/>
    <property type="match status" value="1"/>
</dbReference>
<keyword evidence="3" id="KW-0378">Hydrolase</keyword>
<feature type="active site" description="Proton acceptor" evidence="7">
    <location>
        <position position="59"/>
    </location>
</feature>
<dbReference type="Pfam" id="PF05036">
    <property type="entry name" value="SPOR"/>
    <property type="match status" value="1"/>
</dbReference>
<keyword evidence="5" id="KW-0573">Peptidoglycan synthesis</keyword>
<dbReference type="GO" id="GO:0071555">
    <property type="term" value="P:cell wall organization"/>
    <property type="evidence" value="ECO:0007669"/>
    <property type="project" value="UniProtKB-KW"/>
</dbReference>
<dbReference type="EMBL" id="JAAQPH010000040">
    <property type="protein sequence ID" value="NIA72343.1"/>
    <property type="molecule type" value="Genomic_DNA"/>
</dbReference>
<dbReference type="InterPro" id="IPR001967">
    <property type="entry name" value="Peptidase_S11_N"/>
</dbReference>
<feature type="signal peptide" evidence="10">
    <location>
        <begin position="1"/>
        <end position="19"/>
    </location>
</feature>
<dbReference type="GO" id="GO:0009002">
    <property type="term" value="F:serine-type D-Ala-D-Ala carboxypeptidase activity"/>
    <property type="evidence" value="ECO:0007669"/>
    <property type="project" value="InterPro"/>
</dbReference>
<dbReference type="InterPro" id="IPR007730">
    <property type="entry name" value="SPOR-like_dom"/>
</dbReference>
<dbReference type="Pfam" id="PF00768">
    <property type="entry name" value="Peptidase_S11"/>
    <property type="match status" value="1"/>
</dbReference>
<keyword evidence="4" id="KW-0133">Cell shape</keyword>
<evidence type="ECO:0000256" key="10">
    <source>
        <dbReference type="SAM" id="SignalP"/>
    </source>
</evidence>
<comment type="similarity">
    <text evidence="1 9">Belongs to the peptidase S11 family.</text>
</comment>
<dbReference type="Gene3D" id="3.40.710.10">
    <property type="entry name" value="DD-peptidase/beta-lactamase superfamily"/>
    <property type="match status" value="1"/>
</dbReference>
<dbReference type="PRINTS" id="PR00725">
    <property type="entry name" value="DADACBPTASE1"/>
</dbReference>
<proteinExistence type="inferred from homology"/>
<organism evidence="13 14">
    <name type="scientific">Pelagibius litoralis</name>
    <dbReference type="NCBI Taxonomy" id="374515"/>
    <lineage>
        <taxon>Bacteria</taxon>
        <taxon>Pseudomonadati</taxon>
        <taxon>Pseudomonadota</taxon>
        <taxon>Alphaproteobacteria</taxon>
        <taxon>Rhodospirillales</taxon>
        <taxon>Rhodovibrionaceae</taxon>
        <taxon>Pelagibius</taxon>
    </lineage>
</organism>
<dbReference type="PANTHER" id="PTHR21581:SF6">
    <property type="entry name" value="TRAFFICKING PROTEIN PARTICLE COMPLEX SUBUNIT 12"/>
    <property type="match status" value="1"/>
</dbReference>
<dbReference type="GO" id="GO:0009252">
    <property type="term" value="P:peptidoglycan biosynthetic process"/>
    <property type="evidence" value="ECO:0007669"/>
    <property type="project" value="UniProtKB-KW"/>
</dbReference>
<name>A0A967KBT8_9PROT</name>
<dbReference type="AlphaFoldDB" id="A0A967KBT8"/>
<accession>A0A967KBT8</accession>
<dbReference type="GO" id="GO:0008360">
    <property type="term" value="P:regulation of cell shape"/>
    <property type="evidence" value="ECO:0007669"/>
    <property type="project" value="UniProtKB-KW"/>
</dbReference>
<evidence type="ECO:0000256" key="9">
    <source>
        <dbReference type="RuleBase" id="RU004016"/>
    </source>
</evidence>
<feature type="domain" description="Peptidase S11 D-alanyl-D-alanine carboxypeptidase A N-terminal" evidence="11">
    <location>
        <begin position="26"/>
        <end position="249"/>
    </location>
</feature>
<evidence type="ECO:0000256" key="1">
    <source>
        <dbReference type="ARBA" id="ARBA00007164"/>
    </source>
</evidence>
<evidence type="ECO:0000313" key="13">
    <source>
        <dbReference type="EMBL" id="NIA72343.1"/>
    </source>
</evidence>
<dbReference type="PANTHER" id="PTHR21581">
    <property type="entry name" value="D-ALANYL-D-ALANINE CARBOXYPEPTIDASE"/>
    <property type="match status" value="1"/>
</dbReference>
<gene>
    <name evidence="13" type="ORF">HBA54_27510</name>
</gene>
<feature type="binding site" evidence="8">
    <location>
        <position position="218"/>
    </location>
    <ligand>
        <name>substrate</name>
    </ligand>
</feature>
<dbReference type="GO" id="GO:0042834">
    <property type="term" value="F:peptidoglycan binding"/>
    <property type="evidence" value="ECO:0007669"/>
    <property type="project" value="InterPro"/>
</dbReference>
<keyword evidence="14" id="KW-1185">Reference proteome</keyword>
<feature type="active site" evidence="7">
    <location>
        <position position="116"/>
    </location>
</feature>
<feature type="active site" description="Acyl-ester intermediate" evidence="7">
    <location>
        <position position="56"/>
    </location>
</feature>